<dbReference type="PANTHER" id="PTHR33908:SF3">
    <property type="entry name" value="UNDECAPRENYL PHOSPHATE-ALPHA-4-AMINO-4-DEOXY-L-ARABINOSE ARABINOSYL TRANSFERASE"/>
    <property type="match status" value="1"/>
</dbReference>
<dbReference type="InterPro" id="IPR038731">
    <property type="entry name" value="RgtA/B/C-like"/>
</dbReference>
<evidence type="ECO:0000256" key="8">
    <source>
        <dbReference type="SAM" id="Phobius"/>
    </source>
</evidence>
<organism evidence="10 11">
    <name type="scientific">Roseimicrobium gellanilyticum</name>
    <dbReference type="NCBI Taxonomy" id="748857"/>
    <lineage>
        <taxon>Bacteria</taxon>
        <taxon>Pseudomonadati</taxon>
        <taxon>Verrucomicrobiota</taxon>
        <taxon>Verrucomicrobiia</taxon>
        <taxon>Verrucomicrobiales</taxon>
        <taxon>Verrucomicrobiaceae</taxon>
        <taxon>Roseimicrobium</taxon>
    </lineage>
</organism>
<proteinExistence type="predicted"/>
<dbReference type="AlphaFoldDB" id="A0A366HN54"/>
<gene>
    <name evidence="10" type="ORF">DES53_10549</name>
</gene>
<keyword evidence="5 8" id="KW-0812">Transmembrane</keyword>
<evidence type="ECO:0000259" key="9">
    <source>
        <dbReference type="Pfam" id="PF13231"/>
    </source>
</evidence>
<evidence type="ECO:0000256" key="2">
    <source>
        <dbReference type="ARBA" id="ARBA00022475"/>
    </source>
</evidence>
<dbReference type="EMBL" id="QNRR01000005">
    <property type="protein sequence ID" value="RBP43651.1"/>
    <property type="molecule type" value="Genomic_DNA"/>
</dbReference>
<evidence type="ECO:0000256" key="3">
    <source>
        <dbReference type="ARBA" id="ARBA00022676"/>
    </source>
</evidence>
<feature type="transmembrane region" description="Helical" evidence="8">
    <location>
        <begin position="137"/>
        <end position="160"/>
    </location>
</feature>
<keyword evidence="11" id="KW-1185">Reference proteome</keyword>
<dbReference type="PANTHER" id="PTHR33908">
    <property type="entry name" value="MANNOSYLTRANSFERASE YKCB-RELATED"/>
    <property type="match status" value="1"/>
</dbReference>
<dbReference type="Pfam" id="PF13231">
    <property type="entry name" value="PMT_2"/>
    <property type="match status" value="1"/>
</dbReference>
<evidence type="ECO:0000256" key="7">
    <source>
        <dbReference type="ARBA" id="ARBA00023136"/>
    </source>
</evidence>
<keyword evidence="2" id="KW-1003">Cell membrane</keyword>
<feature type="domain" description="Glycosyltransferase RgtA/B/C/D-like" evidence="9">
    <location>
        <begin position="67"/>
        <end position="230"/>
    </location>
</feature>
<dbReference type="InterPro" id="IPR050297">
    <property type="entry name" value="LipidA_mod_glycosyltrf_83"/>
</dbReference>
<feature type="transmembrane region" description="Helical" evidence="8">
    <location>
        <begin position="325"/>
        <end position="342"/>
    </location>
</feature>
<keyword evidence="4 10" id="KW-0808">Transferase</keyword>
<feature type="transmembrane region" description="Helical" evidence="8">
    <location>
        <begin position="389"/>
        <end position="410"/>
    </location>
</feature>
<evidence type="ECO:0000256" key="4">
    <source>
        <dbReference type="ARBA" id="ARBA00022679"/>
    </source>
</evidence>
<evidence type="ECO:0000256" key="6">
    <source>
        <dbReference type="ARBA" id="ARBA00022989"/>
    </source>
</evidence>
<feature type="transmembrane region" description="Helical" evidence="8">
    <location>
        <begin position="415"/>
        <end position="434"/>
    </location>
</feature>
<evidence type="ECO:0000313" key="11">
    <source>
        <dbReference type="Proteomes" id="UP000253426"/>
    </source>
</evidence>
<protein>
    <submittedName>
        <fullName evidence="10">4-amino-4-deoxy-L-arabinose transferase-like glycosyltransferase</fullName>
    </submittedName>
</protein>
<dbReference type="GO" id="GO:0009103">
    <property type="term" value="P:lipopolysaccharide biosynthetic process"/>
    <property type="evidence" value="ECO:0007669"/>
    <property type="project" value="UniProtKB-ARBA"/>
</dbReference>
<keyword evidence="3" id="KW-0328">Glycosyltransferase</keyword>
<evidence type="ECO:0000256" key="1">
    <source>
        <dbReference type="ARBA" id="ARBA00004651"/>
    </source>
</evidence>
<keyword evidence="6 8" id="KW-1133">Transmembrane helix</keyword>
<comment type="subcellular location">
    <subcellularLocation>
        <location evidence="1">Cell membrane</location>
        <topology evidence="1">Multi-pass membrane protein</topology>
    </subcellularLocation>
</comment>
<sequence>MSALWSHLTSRHAWLLLLVLTLLLYLPGTGSIPLMDRDEPRFARATVEMMQRGDWVIPWFNGEYRFDKPPLTYWWMRLHFHLLGVNELAARLHSVVSVWLVALVIFRMGRDLGGRAAGWWGAVGWITSLQTLIHGRLCVADMPMVLCVALAMLALSKILLSPPDEARPFSKWWWVLWCSLGLGFLAKGPIALLVPALALVLFRLAFWRKPMPWGKLGLGSGLVLALAMVAAWGIPALVQTEGKFWNVGMGEHVVKRGTQAFNGRTILPGYYLISAFLSLLPWMVFLPHMWRHVRSRWDAHRALLVAWFAAPQLIFLFYATQLPHYTMPGFAGFFVLLGLTLADGQQRSFIPTKLGRFGITYLGLLVLLSIGMITALWAGGIVPQSSLRLMLTSGAVMLGALAVLGAAVVWRRWMLAGVSLVAVALGLAVFGSSLRSIHPIVQMAPALRSLPKESNAIAWQYTEPCLVFYSDHSWTMLSKIERVRERMHQPRTGMVVAQISEWTLAQWWKSLTTGTQHTTSRDFQKEVEALTSAVSTDYDWKDTSGFNAARSSWVTVRVFVRKQPSTPSGPELTVQRAGSDR</sequence>
<feature type="transmembrane region" description="Helical" evidence="8">
    <location>
        <begin position="270"/>
        <end position="290"/>
    </location>
</feature>
<feature type="transmembrane region" description="Helical" evidence="8">
    <location>
        <begin position="88"/>
        <end position="106"/>
    </location>
</feature>
<dbReference type="GO" id="GO:0005886">
    <property type="term" value="C:plasma membrane"/>
    <property type="evidence" value="ECO:0007669"/>
    <property type="project" value="UniProtKB-SubCell"/>
</dbReference>
<evidence type="ECO:0000256" key="5">
    <source>
        <dbReference type="ARBA" id="ARBA00022692"/>
    </source>
</evidence>
<dbReference type="GO" id="GO:0010041">
    <property type="term" value="P:response to iron(III) ion"/>
    <property type="evidence" value="ECO:0007669"/>
    <property type="project" value="TreeGrafter"/>
</dbReference>
<accession>A0A366HN54</accession>
<feature type="transmembrane region" description="Helical" evidence="8">
    <location>
        <begin position="354"/>
        <end position="377"/>
    </location>
</feature>
<dbReference type="OrthoDB" id="9815691at2"/>
<dbReference type="GO" id="GO:0016763">
    <property type="term" value="F:pentosyltransferase activity"/>
    <property type="evidence" value="ECO:0007669"/>
    <property type="project" value="TreeGrafter"/>
</dbReference>
<keyword evidence="7 8" id="KW-0472">Membrane</keyword>
<dbReference type="Proteomes" id="UP000253426">
    <property type="component" value="Unassembled WGS sequence"/>
</dbReference>
<feature type="transmembrane region" description="Helical" evidence="8">
    <location>
        <begin position="216"/>
        <end position="238"/>
    </location>
</feature>
<reference evidence="10 11" key="1">
    <citation type="submission" date="2018-06" db="EMBL/GenBank/DDBJ databases">
        <title>Genomic Encyclopedia of Type Strains, Phase IV (KMG-IV): sequencing the most valuable type-strain genomes for metagenomic binning, comparative biology and taxonomic classification.</title>
        <authorList>
            <person name="Goeker M."/>
        </authorList>
    </citation>
    <scope>NUCLEOTIDE SEQUENCE [LARGE SCALE GENOMIC DNA]</scope>
    <source>
        <strain evidence="10 11">DSM 25532</strain>
    </source>
</reference>
<name>A0A366HN54_9BACT</name>
<dbReference type="RefSeq" id="WP_113959138.1">
    <property type="nucleotide sequence ID" value="NZ_QNRR01000005.1"/>
</dbReference>
<feature type="transmembrane region" description="Helical" evidence="8">
    <location>
        <begin position="302"/>
        <end position="319"/>
    </location>
</feature>
<comment type="caution">
    <text evidence="10">The sequence shown here is derived from an EMBL/GenBank/DDBJ whole genome shotgun (WGS) entry which is preliminary data.</text>
</comment>
<feature type="transmembrane region" description="Helical" evidence="8">
    <location>
        <begin position="172"/>
        <end position="204"/>
    </location>
</feature>
<evidence type="ECO:0000313" key="10">
    <source>
        <dbReference type="EMBL" id="RBP43651.1"/>
    </source>
</evidence>